<feature type="transmembrane region" description="Helical" evidence="8">
    <location>
        <begin position="715"/>
        <end position="734"/>
    </location>
</feature>
<evidence type="ECO:0000256" key="1">
    <source>
        <dbReference type="ARBA" id="ARBA00004477"/>
    </source>
</evidence>
<feature type="transmembrane region" description="Helical" evidence="8">
    <location>
        <begin position="939"/>
        <end position="959"/>
    </location>
</feature>
<evidence type="ECO:0000256" key="4">
    <source>
        <dbReference type="ARBA" id="ARBA00022989"/>
    </source>
</evidence>
<dbReference type="PANTHER" id="PTHR21212:SF0">
    <property type="entry name" value="SEIPIN"/>
    <property type="match status" value="1"/>
</dbReference>
<dbReference type="InterPro" id="IPR009617">
    <property type="entry name" value="Seipin"/>
</dbReference>
<evidence type="ECO:0000256" key="3">
    <source>
        <dbReference type="ARBA" id="ARBA00022824"/>
    </source>
</evidence>
<feature type="region of interest" description="Disordered" evidence="7">
    <location>
        <begin position="1"/>
        <end position="20"/>
    </location>
</feature>
<protein>
    <recommendedName>
        <fullName evidence="11">Seipin</fullName>
    </recommendedName>
</protein>
<feature type="transmembrane region" description="Helical" evidence="8">
    <location>
        <begin position="642"/>
        <end position="661"/>
    </location>
</feature>
<organism evidence="9 10">
    <name type="scientific">Sphagnum troendelagicum</name>
    <dbReference type="NCBI Taxonomy" id="128251"/>
    <lineage>
        <taxon>Eukaryota</taxon>
        <taxon>Viridiplantae</taxon>
        <taxon>Streptophyta</taxon>
        <taxon>Embryophyta</taxon>
        <taxon>Bryophyta</taxon>
        <taxon>Sphagnophytina</taxon>
        <taxon>Sphagnopsida</taxon>
        <taxon>Sphagnales</taxon>
        <taxon>Sphagnaceae</taxon>
        <taxon>Sphagnum</taxon>
    </lineage>
</organism>
<accession>A0ABP0URL3</accession>
<gene>
    <name evidence="9" type="ORF">CSSPTR1EN2_LOCUS18477</name>
</gene>
<keyword evidence="3" id="KW-0256">Endoplasmic reticulum</keyword>
<keyword evidence="2 8" id="KW-0812">Transmembrane</keyword>
<keyword evidence="5" id="KW-0443">Lipid metabolism</keyword>
<evidence type="ECO:0000256" key="2">
    <source>
        <dbReference type="ARBA" id="ARBA00022692"/>
    </source>
</evidence>
<name>A0ABP0URL3_9BRYO</name>
<evidence type="ECO:0000256" key="5">
    <source>
        <dbReference type="ARBA" id="ARBA00023098"/>
    </source>
</evidence>
<keyword evidence="4 8" id="KW-1133">Transmembrane helix</keyword>
<keyword evidence="10" id="KW-1185">Reference proteome</keyword>
<comment type="subcellular location">
    <subcellularLocation>
        <location evidence="1">Endoplasmic reticulum membrane</location>
        <topology evidence="1">Multi-pass membrane protein</topology>
    </subcellularLocation>
</comment>
<evidence type="ECO:0000256" key="8">
    <source>
        <dbReference type="SAM" id="Phobius"/>
    </source>
</evidence>
<evidence type="ECO:0000256" key="7">
    <source>
        <dbReference type="SAM" id="MobiDB-lite"/>
    </source>
</evidence>
<evidence type="ECO:0000313" key="9">
    <source>
        <dbReference type="EMBL" id="CAK9226914.1"/>
    </source>
</evidence>
<keyword evidence="6 8" id="KW-0472">Membrane</keyword>
<dbReference type="PANTHER" id="PTHR21212">
    <property type="entry name" value="BERNARDINELLI-SEIP CONGENITAL LIPODYSTROPHY 2 HOMOLOG BSCL2 PROTEIN"/>
    <property type="match status" value="1"/>
</dbReference>
<evidence type="ECO:0008006" key="11">
    <source>
        <dbReference type="Google" id="ProtNLM"/>
    </source>
</evidence>
<sequence length="980" mass="112503">MAFEHEHGESNSMKNPLQPSDLPIHEYLTTIEDIPLIGGSICEDCCKKNQSKNLQLFSNIEKQSSHDCKRKNDHKLAQQKIEQIDHDCQVENIFNEEGNQLDTMCQKCDVLDQQQMNCDNLVQERPICHGVISTSKIDIEGLNLREDASLTNQTTIAREAQTNSQKMDDKEKEQVPKGDLNALMHNQGLDFGKRYSNGDEWVEKNLNSKIWVENPQKCTRPFVSTNSLEKKKRSWILGKNTLAKTTPSKKVERARFNAMMEEKYLNEYPNVKGVKVENMTLKETSNPQVSKESEQVTIELAKGSNSQYCPSNNLTLEVLRMNLKRSHNTNTPLEQQEGRDLHETLDLIKSNNEEVEIAPCIVGGLLKRRHITNKRVASVCQSKEDKMHMNSNSFPRQNVGAINISSINASCNMNDNPLYGLRNDNAPFGGEVQETSKQVPNEMCNLYGVLFKPISSSSKNVVEHKDPLLFNEQDHEASKTCHKKTSNILPLLAKEKTSRSNSNDHLHNCKMTCDTRCKFAMPSYQEQIWDFQTQEDTSPNSKNIIEDKNHKLVEGVIHSSKNREQNRIPNHQCNKEVEKNQRTFKYKPKWVTNLKIVKTQENFKTYKVGTKVTNGPINENLDGILLWPTTSLNQTIKSHVKIILQIMTFLLALLISMLSYVGNVIRWTYTTSVFSLQTITRRLRTILRTLNITTWFCKERPIIVNPFVVHGGSRFTTWIYVVFMFNILFVHNLFDLDLFVAKHFIEQQLIIRETLHFDYTKINPIAIVPLLPPHVMTKAKEFSFSFFDNEVIATRAFPATHKLHVVIFLNVPESEYNQEIGMFQVSVELLSIRGHILEKGSRASMLKYYSEPLRLAKTFLMGIPVLMGVFEETQTLTIRVIEAYREQASVPIASIRVVLEPRAGYPRGFGIPELYHAEIKIVSHLPWMQEMVSSWIQTWHFWGGLGLFVFESILLLGLCQRIFPLKGRTQSDSINQSQKE</sequence>
<reference evidence="9" key="1">
    <citation type="submission" date="2024-02" db="EMBL/GenBank/DDBJ databases">
        <authorList>
            <consortium name="ELIXIR-Norway"/>
            <consortium name="Elixir Norway"/>
        </authorList>
    </citation>
    <scope>NUCLEOTIDE SEQUENCE</scope>
</reference>
<proteinExistence type="predicted"/>
<dbReference type="CDD" id="cd23995">
    <property type="entry name" value="Seipin_BSCL2_like"/>
    <property type="match status" value="1"/>
</dbReference>
<dbReference type="Pfam" id="PF06775">
    <property type="entry name" value="Seipin"/>
    <property type="match status" value="1"/>
</dbReference>
<evidence type="ECO:0000256" key="6">
    <source>
        <dbReference type="ARBA" id="ARBA00023136"/>
    </source>
</evidence>
<dbReference type="Proteomes" id="UP001497512">
    <property type="component" value="Chromosome 5"/>
</dbReference>
<dbReference type="EMBL" id="OZ019897">
    <property type="protein sequence ID" value="CAK9226914.1"/>
    <property type="molecule type" value="Genomic_DNA"/>
</dbReference>
<evidence type="ECO:0000313" key="10">
    <source>
        <dbReference type="Proteomes" id="UP001497512"/>
    </source>
</evidence>